<dbReference type="AlphaFoldDB" id="A0A6P8GEC5"/>
<evidence type="ECO:0000313" key="5">
    <source>
        <dbReference type="RefSeq" id="XP_031437524.1"/>
    </source>
</evidence>
<keyword evidence="4" id="KW-1185">Reference proteome</keyword>
<dbReference type="OrthoDB" id="8654606at2759"/>
<accession>A0A6P8GEC5</accession>
<dbReference type="InterPro" id="IPR013783">
    <property type="entry name" value="Ig-like_fold"/>
</dbReference>
<sequence length="245" mass="27054">MAGQHTTRLLFAFASLSVCLVLFTQAEACITAEIRVERVVWSTSYNLSCARLKGDERIVTLEKEKQRVHNFTILGQNTAVEVNENLRLLVEGDRVVYEFKQVTEREAGVYTCELQRNYPPPYKAEVRMSALFTEPLQRLTLEPGPPRLNASKEEHQTSPVPSEVCPPPVGLWSVCIGVSMLCAVAIVIALVLGHKLYRNARQSTSTSTLDQQSPNGQGGCSTQNGQASSEPPPPQKKDDNTPSEL</sequence>
<organism evidence="4 5">
    <name type="scientific">Clupea harengus</name>
    <name type="common">Atlantic herring</name>
    <dbReference type="NCBI Taxonomy" id="7950"/>
    <lineage>
        <taxon>Eukaryota</taxon>
        <taxon>Metazoa</taxon>
        <taxon>Chordata</taxon>
        <taxon>Craniata</taxon>
        <taxon>Vertebrata</taxon>
        <taxon>Euteleostomi</taxon>
        <taxon>Actinopterygii</taxon>
        <taxon>Neopterygii</taxon>
        <taxon>Teleostei</taxon>
        <taxon>Clupei</taxon>
        <taxon>Clupeiformes</taxon>
        <taxon>Clupeoidei</taxon>
        <taxon>Clupeidae</taxon>
        <taxon>Clupea</taxon>
    </lineage>
</organism>
<name>A0A6P8GEC5_CLUHA</name>
<feature type="region of interest" description="Disordered" evidence="1">
    <location>
        <begin position="205"/>
        <end position="245"/>
    </location>
</feature>
<gene>
    <name evidence="5" type="primary">LOC116223768</name>
</gene>
<reference evidence="5" key="1">
    <citation type="submission" date="2025-08" db="UniProtKB">
        <authorList>
            <consortium name="RefSeq"/>
        </authorList>
    </citation>
    <scope>IDENTIFICATION</scope>
</reference>
<evidence type="ECO:0000256" key="2">
    <source>
        <dbReference type="SAM" id="Phobius"/>
    </source>
</evidence>
<keyword evidence="2" id="KW-0812">Transmembrane</keyword>
<keyword evidence="3" id="KW-0732">Signal</keyword>
<dbReference type="KEGG" id="char:116223768"/>
<dbReference type="Proteomes" id="UP000515152">
    <property type="component" value="Chromosome 2"/>
</dbReference>
<proteinExistence type="predicted"/>
<feature type="signal peptide" evidence="3">
    <location>
        <begin position="1"/>
        <end position="28"/>
    </location>
</feature>
<feature type="compositionally biased region" description="Polar residues" evidence="1">
    <location>
        <begin position="209"/>
        <end position="229"/>
    </location>
</feature>
<dbReference type="RefSeq" id="XP_031437524.1">
    <property type="nucleotide sequence ID" value="XM_031581664.2"/>
</dbReference>
<feature type="compositionally biased region" description="Basic and acidic residues" evidence="1">
    <location>
        <begin position="235"/>
        <end position="245"/>
    </location>
</feature>
<dbReference type="Gene3D" id="2.60.40.10">
    <property type="entry name" value="Immunoglobulins"/>
    <property type="match status" value="1"/>
</dbReference>
<evidence type="ECO:0000313" key="4">
    <source>
        <dbReference type="Proteomes" id="UP000515152"/>
    </source>
</evidence>
<dbReference type="GeneID" id="116223768"/>
<feature type="region of interest" description="Disordered" evidence="1">
    <location>
        <begin position="141"/>
        <end position="163"/>
    </location>
</feature>
<feature type="chain" id="PRO_5027862918" evidence="3">
    <location>
        <begin position="29"/>
        <end position="245"/>
    </location>
</feature>
<evidence type="ECO:0000256" key="3">
    <source>
        <dbReference type="SAM" id="SignalP"/>
    </source>
</evidence>
<feature type="transmembrane region" description="Helical" evidence="2">
    <location>
        <begin position="169"/>
        <end position="192"/>
    </location>
</feature>
<protein>
    <submittedName>
        <fullName evidence="5">Uncharacterized protein LOC116223768 isoform X1</fullName>
    </submittedName>
</protein>
<keyword evidence="2" id="KW-0472">Membrane</keyword>
<evidence type="ECO:0000256" key="1">
    <source>
        <dbReference type="SAM" id="MobiDB-lite"/>
    </source>
</evidence>
<keyword evidence="2" id="KW-1133">Transmembrane helix</keyword>